<protein>
    <submittedName>
        <fullName evidence="2">Uncharacterized protein</fullName>
    </submittedName>
</protein>
<keyword evidence="3" id="KW-1185">Reference proteome</keyword>
<organism evidence="2 3">
    <name type="scientific">Lophiotrema nucula</name>
    <dbReference type="NCBI Taxonomy" id="690887"/>
    <lineage>
        <taxon>Eukaryota</taxon>
        <taxon>Fungi</taxon>
        <taxon>Dikarya</taxon>
        <taxon>Ascomycota</taxon>
        <taxon>Pezizomycotina</taxon>
        <taxon>Dothideomycetes</taxon>
        <taxon>Pleosporomycetidae</taxon>
        <taxon>Pleosporales</taxon>
        <taxon>Lophiotremataceae</taxon>
        <taxon>Lophiotrema</taxon>
    </lineage>
</organism>
<sequence length="225" mass="25266">MVTARTATSLHRRSNGDPTGYTSLDSDRSCHYHSGYRSYIRRWTEIQTTVPTGETKTTRSHTIRHDCPTRVRTSRPCEQEEPIGRKDIKLQDTKCPERTREEHEMSASLILACHVVSTRRGSNDSANLQVVRRLSKHGLRKASPVHRTSSSPRRNSHGSVVLPTHQSAAELYLRRSHGLTPSSPTGLQQRITIPSESGCGYLKIVSVRGGSWVRVRRISVRAHGL</sequence>
<evidence type="ECO:0000256" key="1">
    <source>
        <dbReference type="SAM" id="MobiDB-lite"/>
    </source>
</evidence>
<gene>
    <name evidence="2" type="ORF">BDV96DRAFT_28461</name>
</gene>
<reference evidence="2" key="1">
    <citation type="journal article" date="2020" name="Stud. Mycol.">
        <title>101 Dothideomycetes genomes: a test case for predicting lifestyles and emergence of pathogens.</title>
        <authorList>
            <person name="Haridas S."/>
            <person name="Albert R."/>
            <person name="Binder M."/>
            <person name="Bloem J."/>
            <person name="Labutti K."/>
            <person name="Salamov A."/>
            <person name="Andreopoulos B."/>
            <person name="Baker S."/>
            <person name="Barry K."/>
            <person name="Bills G."/>
            <person name="Bluhm B."/>
            <person name="Cannon C."/>
            <person name="Castanera R."/>
            <person name="Culley D."/>
            <person name="Daum C."/>
            <person name="Ezra D."/>
            <person name="Gonzalez J."/>
            <person name="Henrissat B."/>
            <person name="Kuo A."/>
            <person name="Liang C."/>
            <person name="Lipzen A."/>
            <person name="Lutzoni F."/>
            <person name="Magnuson J."/>
            <person name="Mondo S."/>
            <person name="Nolan M."/>
            <person name="Ohm R."/>
            <person name="Pangilinan J."/>
            <person name="Park H.-J."/>
            <person name="Ramirez L."/>
            <person name="Alfaro M."/>
            <person name="Sun H."/>
            <person name="Tritt A."/>
            <person name="Yoshinaga Y."/>
            <person name="Zwiers L.-H."/>
            <person name="Turgeon B."/>
            <person name="Goodwin S."/>
            <person name="Spatafora J."/>
            <person name="Crous P."/>
            <person name="Grigoriev I."/>
        </authorList>
    </citation>
    <scope>NUCLEOTIDE SEQUENCE</scope>
    <source>
        <strain evidence="2">CBS 627.86</strain>
    </source>
</reference>
<name>A0A6A5ZAR2_9PLEO</name>
<accession>A0A6A5ZAR2</accession>
<feature type="region of interest" description="Disordered" evidence="1">
    <location>
        <begin position="1"/>
        <end position="27"/>
    </location>
</feature>
<dbReference type="Proteomes" id="UP000799770">
    <property type="component" value="Unassembled WGS sequence"/>
</dbReference>
<proteinExistence type="predicted"/>
<evidence type="ECO:0000313" key="3">
    <source>
        <dbReference type="Proteomes" id="UP000799770"/>
    </source>
</evidence>
<dbReference type="AlphaFoldDB" id="A0A6A5ZAR2"/>
<feature type="region of interest" description="Disordered" evidence="1">
    <location>
        <begin position="137"/>
        <end position="161"/>
    </location>
</feature>
<dbReference type="EMBL" id="ML977320">
    <property type="protein sequence ID" value="KAF2116552.1"/>
    <property type="molecule type" value="Genomic_DNA"/>
</dbReference>
<evidence type="ECO:0000313" key="2">
    <source>
        <dbReference type="EMBL" id="KAF2116552.1"/>
    </source>
</evidence>